<dbReference type="Proteomes" id="UP000192042">
    <property type="component" value="Chromosome I"/>
</dbReference>
<dbReference type="AlphaFoldDB" id="A0A1W1I5Z9"/>
<name>A0A1W1I5Z9_9BACT</name>
<sequence length="80" mass="8977">MLVSRKGLHNFNGILHVVFVSYVEASNLSLRELSLIDSTDMVTVVNKGSSYRKHLFVVIDNGKVDWRLFHRVSSISEASG</sequence>
<proteinExistence type="predicted"/>
<reference evidence="1 2" key="1">
    <citation type="submission" date="2017-03" db="EMBL/GenBank/DDBJ databases">
        <authorList>
            <person name="Afonso C.L."/>
            <person name="Miller P.J."/>
            <person name="Scott M.A."/>
            <person name="Spackman E."/>
            <person name="Goraichik I."/>
            <person name="Dimitrov K.M."/>
            <person name="Suarez D.L."/>
            <person name="Swayne D.E."/>
        </authorList>
    </citation>
    <scope>NUCLEOTIDE SEQUENCE [LARGE SCALE GENOMIC DNA]</scope>
    <source>
        <strain evidence="1">Genome sequencing of Nitrospira japonica strain NJ11</strain>
    </source>
</reference>
<gene>
    <name evidence="1" type="ORF">NSJP_2233</name>
</gene>
<keyword evidence="2" id="KW-1185">Reference proteome</keyword>
<protein>
    <submittedName>
        <fullName evidence="1">Uncharacterized protein</fullName>
    </submittedName>
</protein>
<dbReference type="KEGG" id="nja:NSJP_2233"/>
<evidence type="ECO:0000313" key="2">
    <source>
        <dbReference type="Proteomes" id="UP000192042"/>
    </source>
</evidence>
<accession>A0A1W1I5Z9</accession>
<dbReference type="STRING" id="1325564.NSJP_2233"/>
<dbReference type="EMBL" id="LT828648">
    <property type="protein sequence ID" value="SLM48405.1"/>
    <property type="molecule type" value="Genomic_DNA"/>
</dbReference>
<organism evidence="1 2">
    <name type="scientific">Nitrospira japonica</name>
    <dbReference type="NCBI Taxonomy" id="1325564"/>
    <lineage>
        <taxon>Bacteria</taxon>
        <taxon>Pseudomonadati</taxon>
        <taxon>Nitrospirota</taxon>
        <taxon>Nitrospiria</taxon>
        <taxon>Nitrospirales</taxon>
        <taxon>Nitrospiraceae</taxon>
        <taxon>Nitrospira</taxon>
    </lineage>
</organism>
<evidence type="ECO:0000313" key="1">
    <source>
        <dbReference type="EMBL" id="SLM48405.1"/>
    </source>
</evidence>